<accession>A0A4U6UNJ7</accession>
<proteinExistence type="predicted"/>
<evidence type="ECO:0000313" key="1">
    <source>
        <dbReference type="EMBL" id="TKW15953.1"/>
    </source>
</evidence>
<sequence>MYVEMTRIPSGRVVCGGLPDDQWPCVQVQQVASPPLRRSHARRPQLKSHAESCHATAAVPAVYLRSMHAGRCLFAAVPQLHRRSYCLLLAPGALCAATVAAKRGGCGGAHGVFGAVGRGHGRVWWPAGRGSASVRHCALLWPRTRGGRSIPPFCRFFPLLFSSGGGRRHGEPSSGAIRKVRCWHGQAKLAQERSGCTCAVARQVQGVGAWVNPAVKFPSACHWKRSRCPHFLSLSHQ</sequence>
<gene>
    <name evidence="1" type="ORF">SEVIR_5G266750v2</name>
</gene>
<reference evidence="1" key="1">
    <citation type="submission" date="2019-03" db="EMBL/GenBank/DDBJ databases">
        <title>WGS assembly of Setaria viridis.</title>
        <authorList>
            <person name="Huang P."/>
            <person name="Jenkins J."/>
            <person name="Grimwood J."/>
            <person name="Barry K."/>
            <person name="Healey A."/>
            <person name="Mamidi S."/>
            <person name="Sreedasyam A."/>
            <person name="Shu S."/>
            <person name="Feldman M."/>
            <person name="Wu J."/>
            <person name="Yu Y."/>
            <person name="Chen C."/>
            <person name="Johnson J."/>
            <person name="Rokhsar D."/>
            <person name="Baxter I."/>
            <person name="Schmutz J."/>
            <person name="Brutnell T."/>
            <person name="Kellogg E."/>
        </authorList>
    </citation>
    <scope>NUCLEOTIDE SEQUENCE [LARGE SCALE GENOMIC DNA]</scope>
</reference>
<dbReference type="EMBL" id="CM016556">
    <property type="protein sequence ID" value="TKW15953.1"/>
    <property type="molecule type" value="Genomic_DNA"/>
</dbReference>
<dbReference type="AlphaFoldDB" id="A0A4U6UNJ7"/>
<organism evidence="1 2">
    <name type="scientific">Setaria viridis</name>
    <name type="common">Green bristlegrass</name>
    <name type="synonym">Setaria italica subsp. viridis</name>
    <dbReference type="NCBI Taxonomy" id="4556"/>
    <lineage>
        <taxon>Eukaryota</taxon>
        <taxon>Viridiplantae</taxon>
        <taxon>Streptophyta</taxon>
        <taxon>Embryophyta</taxon>
        <taxon>Tracheophyta</taxon>
        <taxon>Spermatophyta</taxon>
        <taxon>Magnoliopsida</taxon>
        <taxon>Liliopsida</taxon>
        <taxon>Poales</taxon>
        <taxon>Poaceae</taxon>
        <taxon>PACMAD clade</taxon>
        <taxon>Panicoideae</taxon>
        <taxon>Panicodae</taxon>
        <taxon>Paniceae</taxon>
        <taxon>Cenchrinae</taxon>
        <taxon>Setaria</taxon>
    </lineage>
</organism>
<dbReference type="Gramene" id="TKW15953">
    <property type="protein sequence ID" value="TKW15953"/>
    <property type="gene ID" value="SEVIR_5G266750v2"/>
</dbReference>
<keyword evidence="2" id="KW-1185">Reference proteome</keyword>
<evidence type="ECO:0000313" key="2">
    <source>
        <dbReference type="Proteomes" id="UP000298652"/>
    </source>
</evidence>
<dbReference type="Proteomes" id="UP000298652">
    <property type="component" value="Chromosome 5"/>
</dbReference>
<name>A0A4U6UNJ7_SETVI</name>
<protein>
    <submittedName>
        <fullName evidence="1">Uncharacterized protein</fullName>
    </submittedName>
</protein>